<proteinExistence type="predicted"/>
<dbReference type="AlphaFoldDB" id="A0A1V9XMS9"/>
<keyword evidence="4" id="KW-1185">Reference proteome</keyword>
<feature type="chain" id="PRO_5013026200" evidence="2">
    <location>
        <begin position="25"/>
        <end position="159"/>
    </location>
</feature>
<reference evidence="3 4" key="1">
    <citation type="journal article" date="2017" name="Gigascience">
        <title>Draft genome of the honey bee ectoparasitic mite, Tropilaelaps mercedesae, is shaped by the parasitic life history.</title>
        <authorList>
            <person name="Dong X."/>
            <person name="Armstrong S.D."/>
            <person name="Xia D."/>
            <person name="Makepeace B.L."/>
            <person name="Darby A.C."/>
            <person name="Kadowaki T."/>
        </authorList>
    </citation>
    <scope>NUCLEOTIDE SEQUENCE [LARGE SCALE GENOMIC DNA]</scope>
    <source>
        <strain evidence="3">Wuxi-XJTLU</strain>
    </source>
</reference>
<name>A0A1V9XMS9_9ACAR</name>
<feature type="region of interest" description="Disordered" evidence="1">
    <location>
        <begin position="130"/>
        <end position="159"/>
    </location>
</feature>
<evidence type="ECO:0000313" key="3">
    <source>
        <dbReference type="EMBL" id="OQR74658.1"/>
    </source>
</evidence>
<protein>
    <submittedName>
        <fullName evidence="3">Uncharacterized protein</fullName>
    </submittedName>
</protein>
<gene>
    <name evidence="3" type="ORF">BIW11_08918</name>
</gene>
<comment type="caution">
    <text evidence="3">The sequence shown here is derived from an EMBL/GenBank/DDBJ whole genome shotgun (WGS) entry which is preliminary data.</text>
</comment>
<evidence type="ECO:0000256" key="2">
    <source>
        <dbReference type="SAM" id="SignalP"/>
    </source>
</evidence>
<dbReference type="Proteomes" id="UP000192247">
    <property type="component" value="Unassembled WGS sequence"/>
</dbReference>
<feature type="signal peptide" evidence="2">
    <location>
        <begin position="1"/>
        <end position="24"/>
    </location>
</feature>
<keyword evidence="2" id="KW-0732">Signal</keyword>
<evidence type="ECO:0000256" key="1">
    <source>
        <dbReference type="SAM" id="MobiDB-lite"/>
    </source>
</evidence>
<dbReference type="InParanoid" id="A0A1V9XMS9"/>
<organism evidence="3 4">
    <name type="scientific">Tropilaelaps mercedesae</name>
    <dbReference type="NCBI Taxonomy" id="418985"/>
    <lineage>
        <taxon>Eukaryota</taxon>
        <taxon>Metazoa</taxon>
        <taxon>Ecdysozoa</taxon>
        <taxon>Arthropoda</taxon>
        <taxon>Chelicerata</taxon>
        <taxon>Arachnida</taxon>
        <taxon>Acari</taxon>
        <taxon>Parasitiformes</taxon>
        <taxon>Mesostigmata</taxon>
        <taxon>Gamasina</taxon>
        <taxon>Dermanyssoidea</taxon>
        <taxon>Laelapidae</taxon>
        <taxon>Tropilaelaps</taxon>
    </lineage>
</organism>
<sequence length="159" mass="17288">MRYYSVSASVLPLAVCLFLTHVLGQLPPLLPTNEKELKTTLDDISYSVDKITSPDFKVSRTLWQRLLKSLEAPSTPQPANVQGNDTLVNVLGNIGRFVLSIVRWSIDLAKAIKGNKLTIGVNNVTANGNPTSASVNEDNRSSLTLNTNPVTLSSQKPSR</sequence>
<evidence type="ECO:0000313" key="4">
    <source>
        <dbReference type="Proteomes" id="UP000192247"/>
    </source>
</evidence>
<dbReference type="OrthoDB" id="10523915at2759"/>
<accession>A0A1V9XMS9</accession>
<dbReference type="EMBL" id="MNPL01007608">
    <property type="protein sequence ID" value="OQR74658.1"/>
    <property type="molecule type" value="Genomic_DNA"/>
</dbReference>